<protein>
    <submittedName>
        <fullName evidence="7">Translocation/assembly module TamB domain-containing protein</fullName>
    </submittedName>
</protein>
<dbReference type="Pfam" id="PF04357">
    <property type="entry name" value="TamB"/>
    <property type="match status" value="1"/>
</dbReference>
<keyword evidence="3" id="KW-1133">Transmembrane helix</keyword>
<proteinExistence type="predicted"/>
<dbReference type="GO" id="GO:0005886">
    <property type="term" value="C:plasma membrane"/>
    <property type="evidence" value="ECO:0007669"/>
    <property type="project" value="InterPro"/>
</dbReference>
<dbReference type="EMBL" id="JADILY010000081">
    <property type="protein sequence ID" value="MBO8481674.1"/>
    <property type="molecule type" value="Genomic_DNA"/>
</dbReference>
<feature type="region of interest" description="Disordered" evidence="5">
    <location>
        <begin position="1506"/>
        <end position="1528"/>
    </location>
</feature>
<evidence type="ECO:0000256" key="4">
    <source>
        <dbReference type="ARBA" id="ARBA00023136"/>
    </source>
</evidence>
<comment type="caution">
    <text evidence="7">The sequence shown here is derived from an EMBL/GenBank/DDBJ whole genome shotgun (WGS) entry which is preliminary data.</text>
</comment>
<evidence type="ECO:0000313" key="7">
    <source>
        <dbReference type="EMBL" id="MBO8481674.1"/>
    </source>
</evidence>
<organism evidence="7 8">
    <name type="scientific">Candidatus Merdivivens faecigallinarum</name>
    <dbReference type="NCBI Taxonomy" id="2840871"/>
    <lineage>
        <taxon>Bacteria</taxon>
        <taxon>Pseudomonadati</taxon>
        <taxon>Bacteroidota</taxon>
        <taxon>Bacteroidia</taxon>
        <taxon>Bacteroidales</taxon>
        <taxon>Muribaculaceae</taxon>
        <taxon>Muribaculaceae incertae sedis</taxon>
        <taxon>Candidatus Merdivivens</taxon>
    </lineage>
</organism>
<reference evidence="7" key="1">
    <citation type="submission" date="2020-10" db="EMBL/GenBank/DDBJ databases">
        <authorList>
            <person name="Gilroy R."/>
        </authorList>
    </citation>
    <scope>NUCLEOTIDE SEQUENCE</scope>
    <source>
        <strain evidence="7">B3-2255</strain>
    </source>
</reference>
<feature type="domain" description="Translocation and assembly module TamB C-terminal" evidence="6">
    <location>
        <begin position="1054"/>
        <end position="1484"/>
    </location>
</feature>
<feature type="compositionally biased region" description="Basic and acidic residues" evidence="5">
    <location>
        <begin position="1509"/>
        <end position="1528"/>
    </location>
</feature>
<comment type="subcellular location">
    <subcellularLocation>
        <location evidence="1">Membrane</location>
        <topology evidence="1">Single-pass membrane protein</topology>
    </subcellularLocation>
</comment>
<evidence type="ECO:0000313" key="8">
    <source>
        <dbReference type="Proteomes" id="UP000823772"/>
    </source>
</evidence>
<dbReference type="Proteomes" id="UP000823772">
    <property type="component" value="Unassembled WGS sequence"/>
</dbReference>
<sequence length="1528" mass="166839">MRRRFFKIFLRVAVAVIILAAAVFVGLQTSVVQTYVADRMLSSLSSGLSGKINVGRVYVRFLNNVLLQDVSVIDDAKMSPIVSDTLFYTEKIALQYSLRGLFSKEGPKVSRVSVSGGGMNLVLEDYDTPVDGKYYNTNLTRIFGLAKDTSKVVKDTAAVKGIKTLFNLKNVKITDFAFNMYDLTADVEKQEAKGGINWRNMNISDINFHIKDMKMVGGIMYGKVVSGSFRERSGFNCRNISADVRVGDGLASIDGLRIVDDYSDVRVGNYSMIYESGKSFSKYLDEVVMSISFPDTCRLNMRTLAFFAPAVSGLGFDAALYGSASGTVRNLRTSSLSVGIDGYGISFELQGGVEGLPDIRSSRMDIRLLGLSFDAASAYRAAEMFGAGESVDFLKDFSYRGGFVFDGTFSGGISSFHAVGEMSSLSGKLGFDVSVSGLMDERRPVGVSGKVYADRADIGKFSGVDFLGELSMDADFGFSSAEGGKLDVRRLDVSRLVANGHAYSGIRAKGMLEDGVFKGRIVSDDPALSFLFQGSASIDPYAADAAYEFYANVGYADLSAMNLDRNGRSAVSFEVNSNFMRDGSGEVVGKISISDLVLENDSDRENAGGIYIEAVNNPRDYVISMRSDFLNAEFSGTAPFRQFLKDVQALSTGMAADVLCPPDALVWSGHSYSLGLSTGNSMAVCGFIKPGLYVAEGSRLSLELDAEGNIDAEVNSQRIALGGNYLKDFAFKAFNPDSTLDCLIRTSEAKVASFLFERPRLSLALLDNSAYARLVYSDPGKDTVNSGRLNVWADFSRDTLDGKLVSDIRIGSSEFYVNGDRWDIIPARASVSGKRFDIDSLAICCGLQSIVVNTTGFGAGPVRSDTLDISLGGFDMSSLSPLFGDDYDIRGTVSGVARITDIFNNPGLIADIHCDSVSVGGVEAGDVEIMSRWDERNERFNVYLRNYIGGKTTVNTTGYFHPEDRYVNVNMGLDGFNAGYFRPLLASVVSDVSGRFSGYLMLSGHPGKLALRSRRIAMEDLVFKVNYTNVQYKLNGSLSMDETGIRADNIIFEDRYGHRGILGGGVDYEYFKNMDFGLDLKFNRMECIDIPRERAESFYGTAFATGTLRLTGPFDDLSLSAMATTMENTLFYVPVGSGAEAGSSGILSFKDYSQDETEADPYDVMLSNLNRKQSRKGGLSVGMHLSVTPDAAVFVEMGGMSGSRFRGQGSGTVDITAGGDSPFDIKGDYTLEEGSFRFSAGGIISRDFTIDEGSYIRFNGDIMDSDLSINAIYSTKTSIGTLIADTSSVSSRRTVDCMIGISGKLSDPALKFGIDIPDVDPMVRSRVESALSTEDKVQKQFLSLIISNSFIPDEQSNIVNNSSMLFSNVSEIVSGQISSVFQKLDIPLDLGVNYQQSNTGTDIFDVAVSTQLFNNRVIVNGNIGNRQNTVTGNNGVAGDIDIEIKLDRRGVLRLNLFSHSADQYSSYLDQSQRSGVGITYQQEFSTFRELWRKMFWSRKRKRTAEEEELRMRQERQETDDDKIVIEIE</sequence>
<evidence type="ECO:0000256" key="1">
    <source>
        <dbReference type="ARBA" id="ARBA00004167"/>
    </source>
</evidence>
<accession>A0A9D9J0T0</accession>
<reference evidence="7" key="2">
    <citation type="journal article" date="2021" name="PeerJ">
        <title>Extensive microbial diversity within the chicken gut microbiome revealed by metagenomics and culture.</title>
        <authorList>
            <person name="Gilroy R."/>
            <person name="Ravi A."/>
            <person name="Getino M."/>
            <person name="Pursley I."/>
            <person name="Horton D.L."/>
            <person name="Alikhan N.F."/>
            <person name="Baker D."/>
            <person name="Gharbi K."/>
            <person name="Hall N."/>
            <person name="Watson M."/>
            <person name="Adriaenssens E.M."/>
            <person name="Foster-Nyarko E."/>
            <person name="Jarju S."/>
            <person name="Secka A."/>
            <person name="Antonio M."/>
            <person name="Oren A."/>
            <person name="Chaudhuri R.R."/>
            <person name="La Ragione R."/>
            <person name="Hildebrand F."/>
            <person name="Pallen M.J."/>
        </authorList>
    </citation>
    <scope>NUCLEOTIDE SEQUENCE</scope>
    <source>
        <strain evidence="7">B3-2255</strain>
    </source>
</reference>
<evidence type="ECO:0000256" key="3">
    <source>
        <dbReference type="ARBA" id="ARBA00022989"/>
    </source>
</evidence>
<keyword evidence="4" id="KW-0472">Membrane</keyword>
<evidence type="ECO:0000259" key="6">
    <source>
        <dbReference type="Pfam" id="PF04357"/>
    </source>
</evidence>
<gene>
    <name evidence="7" type="ORF">IAC87_03905</name>
</gene>
<name>A0A9D9J0T0_9BACT</name>
<keyword evidence="2" id="KW-0812">Transmembrane</keyword>
<evidence type="ECO:0000256" key="2">
    <source>
        <dbReference type="ARBA" id="ARBA00022692"/>
    </source>
</evidence>
<dbReference type="InterPro" id="IPR007452">
    <property type="entry name" value="TamB_C"/>
</dbReference>
<evidence type="ECO:0000256" key="5">
    <source>
        <dbReference type="SAM" id="MobiDB-lite"/>
    </source>
</evidence>
<dbReference type="GO" id="GO:0009306">
    <property type="term" value="P:protein secretion"/>
    <property type="evidence" value="ECO:0007669"/>
    <property type="project" value="InterPro"/>
</dbReference>